<protein>
    <submittedName>
        <fullName evidence="1">Uncharacterized protein</fullName>
    </submittedName>
</protein>
<keyword evidence="2" id="KW-1185">Reference proteome</keyword>
<dbReference type="AlphaFoldDB" id="A0A3D9C0D8"/>
<accession>A0A3D9C0D8</accession>
<gene>
    <name evidence="1" type="ORF">DRF65_27005</name>
</gene>
<evidence type="ECO:0000313" key="2">
    <source>
        <dbReference type="Proteomes" id="UP000256686"/>
    </source>
</evidence>
<dbReference type="EMBL" id="QNVT01000044">
    <property type="protein sequence ID" value="REC59228.1"/>
    <property type="molecule type" value="Genomic_DNA"/>
</dbReference>
<organism evidence="1 2">
    <name type="scientific">Chryseobacterium pennae</name>
    <dbReference type="NCBI Taxonomy" id="2258962"/>
    <lineage>
        <taxon>Bacteria</taxon>
        <taxon>Pseudomonadati</taxon>
        <taxon>Bacteroidota</taxon>
        <taxon>Flavobacteriia</taxon>
        <taxon>Flavobacteriales</taxon>
        <taxon>Weeksellaceae</taxon>
        <taxon>Chryseobacterium group</taxon>
        <taxon>Chryseobacterium</taxon>
    </lineage>
</organism>
<sequence length="501" mass="56374">MQKVILKTEAEKKGKLTKKTIMSRTRIVKGNIYETVEEHLNYYSAADIVETASTTYVENSETDILYGGNPEKPPVAEINIAADAIVHFRPMKNWKGKEYGFDWMRIKDTGLFGDDLYSDLMGTYDKYPSADSSAIFTASSTLFTDLKGEYSNPFYSIPWLLKNRKPTSYYPSWICVEKNKEIKVSLKVQIRDKKKLPTELVIAYDKTLCEITTSLGKGTENEKNDPTKNTHYAKIVIKKNESYKLEDEIKLKVLEDIITPKILKVFCDGNEAGYLKLYNNKVKKLNVVCVKVTTNNGTGSIKGKVELENYLKQSLIKVNIVEKELDITKNSDGSSNADLSLTSISNGSGINVSGNIRGKSLYDYLDEKLKMGYPHLGSNGKSDGTGTYDRFLRLYFLSETAYLMNGSTRIGVGGIGTPIGAGRGTMFSGITDADIAHEAMHAIALGHSFGTQESISTITPYLFKYKKTENVMDYAHLDDKDKYSTWKWQWDKLRNFNLLTE</sequence>
<reference evidence="2" key="1">
    <citation type="submission" date="2018-06" db="EMBL/GenBank/DDBJ databases">
        <authorList>
            <person name="Lum Nde A."/>
            <person name="Hugo C."/>
        </authorList>
    </citation>
    <scope>NUCLEOTIDE SEQUENCE [LARGE SCALE GENOMIC DNA]</scope>
    <source>
        <strain evidence="2">1_F178</strain>
    </source>
</reference>
<comment type="caution">
    <text evidence="1">The sequence shown here is derived from an EMBL/GenBank/DDBJ whole genome shotgun (WGS) entry which is preliminary data.</text>
</comment>
<dbReference type="Proteomes" id="UP000256686">
    <property type="component" value="Unassembled WGS sequence"/>
</dbReference>
<name>A0A3D9C0D8_9FLAO</name>
<evidence type="ECO:0000313" key="1">
    <source>
        <dbReference type="EMBL" id="REC59228.1"/>
    </source>
</evidence>
<proteinExistence type="predicted"/>